<evidence type="ECO:0000313" key="2">
    <source>
        <dbReference type="Proteomes" id="UP000217277"/>
    </source>
</evidence>
<dbReference type="EMBL" id="CP011011">
    <property type="protein sequence ID" value="ATC81810.1"/>
    <property type="molecule type" value="Genomic_DNA"/>
</dbReference>
<sequence>MRFKSTLNTSGYIVVSNKSVFVMPNWLLLVMTVFAFFTKNGLPIG</sequence>
<proteinExistence type="predicted"/>
<keyword evidence="2" id="KW-1185">Reference proteome</keyword>
<evidence type="ECO:0000313" key="1">
    <source>
        <dbReference type="EMBL" id="ATC81810.1"/>
    </source>
</evidence>
<dbReference type="Proteomes" id="UP000217277">
    <property type="component" value="Chromosome I"/>
</dbReference>
<reference evidence="1" key="1">
    <citation type="submission" date="2015-03" db="EMBL/GenBank/DDBJ databases">
        <authorList>
            <person name="Xie B.-B."/>
            <person name="Rong J.-C."/>
            <person name="Qin Q.-L."/>
            <person name="Zhang Y.-Z."/>
        </authorList>
    </citation>
    <scope>NUCLEOTIDE SEQUENCE</scope>
    <source>
        <strain evidence="1">DSM 14585</strain>
    </source>
</reference>
<organism evidence="1 2">
    <name type="scientific">Pseudoalteromonas agarivorans DSM 14585</name>
    <dbReference type="NCBI Taxonomy" id="1312369"/>
    <lineage>
        <taxon>Bacteria</taxon>
        <taxon>Pseudomonadati</taxon>
        <taxon>Pseudomonadota</taxon>
        <taxon>Gammaproteobacteria</taxon>
        <taxon>Alteromonadales</taxon>
        <taxon>Pseudoalteromonadaceae</taxon>
        <taxon>Pseudoalteromonas</taxon>
    </lineage>
</organism>
<protein>
    <submittedName>
        <fullName evidence="1">Uncharacterized protein</fullName>
    </submittedName>
</protein>
<accession>A0ACA8DVK9</accession>
<name>A0ACA8DVK9_9GAMM</name>
<gene>
    <name evidence="1" type="ORF">PAGA_a1395</name>
</gene>